<feature type="domain" description="Transmembrane 6 superfamily member 1/2 transmembrane" evidence="2">
    <location>
        <begin position="67"/>
        <end position="134"/>
    </location>
</feature>
<keyword evidence="1" id="KW-0472">Membrane</keyword>
<dbReference type="Pfam" id="PF26083">
    <property type="entry name" value="TM_Tm6sf2"/>
    <property type="match status" value="2"/>
</dbReference>
<organism evidence="3 4">
    <name type="scientific">Xenoophorus captivus</name>
    <dbReference type="NCBI Taxonomy" id="1517983"/>
    <lineage>
        <taxon>Eukaryota</taxon>
        <taxon>Metazoa</taxon>
        <taxon>Chordata</taxon>
        <taxon>Craniata</taxon>
        <taxon>Vertebrata</taxon>
        <taxon>Euteleostomi</taxon>
        <taxon>Actinopterygii</taxon>
        <taxon>Neopterygii</taxon>
        <taxon>Teleostei</taxon>
        <taxon>Neoteleostei</taxon>
        <taxon>Acanthomorphata</taxon>
        <taxon>Ovalentaria</taxon>
        <taxon>Atherinomorphae</taxon>
        <taxon>Cyprinodontiformes</taxon>
        <taxon>Goodeidae</taxon>
        <taxon>Xenoophorus</taxon>
    </lineage>
</organism>
<dbReference type="PANTHER" id="PTHR14568">
    <property type="entry name" value="TRANSMEMBRANE SUPERFAMILY 6 MEMBER 1/2"/>
    <property type="match status" value="1"/>
</dbReference>
<name>A0ABV0RH18_9TELE</name>
<accession>A0ABV0RH18</accession>
<gene>
    <name evidence="3" type="ORF">XENOCAPTIV_012685</name>
</gene>
<protein>
    <recommendedName>
        <fullName evidence="2">Transmembrane 6 superfamily member 1/2 transmembrane domain-containing protein</fullName>
    </recommendedName>
</protein>
<dbReference type="InterPro" id="IPR059044">
    <property type="entry name" value="TM_Tm6sf1/2"/>
</dbReference>
<feature type="transmembrane region" description="Helical" evidence="1">
    <location>
        <begin position="76"/>
        <end position="96"/>
    </location>
</feature>
<evidence type="ECO:0000256" key="1">
    <source>
        <dbReference type="SAM" id="Phobius"/>
    </source>
</evidence>
<dbReference type="EMBL" id="JAHRIN010044670">
    <property type="protein sequence ID" value="MEQ2207454.1"/>
    <property type="molecule type" value="Genomic_DNA"/>
</dbReference>
<keyword evidence="1" id="KW-0812">Transmembrane</keyword>
<dbReference type="Proteomes" id="UP001434883">
    <property type="component" value="Unassembled WGS sequence"/>
</dbReference>
<proteinExistence type="predicted"/>
<reference evidence="3 4" key="1">
    <citation type="submission" date="2021-06" db="EMBL/GenBank/DDBJ databases">
        <authorList>
            <person name="Palmer J.M."/>
        </authorList>
    </citation>
    <scope>NUCLEOTIDE SEQUENCE [LARGE SCALE GENOMIC DNA]</scope>
    <source>
        <strain evidence="3 4">XC_2019</strain>
        <tissue evidence="3">Muscle</tissue>
    </source>
</reference>
<sequence>MVTGMRPPGEPHLGTAYAVMMSYWEVVHVILLLTVIHRMFTGCAAAPKLSQLFHCVFTETSDGPCAFFYRKSYRSLALLWAGSSIANEIVVIPGVVIGKYGSNIRPAFWRNVPFFLVPFWAASQLFRRPKQMPVVTADKTQWCHIGASLHSRTSFTYRAPADKRWPVITLNVLLAIVPALLALRCCTNPAYFMKPVPKGQTNDDKKKN</sequence>
<feature type="domain" description="Transmembrane 6 superfamily member 1/2 transmembrane" evidence="2">
    <location>
        <begin position="9"/>
        <end position="42"/>
    </location>
</feature>
<feature type="transmembrane region" description="Helical" evidence="1">
    <location>
        <begin position="15"/>
        <end position="36"/>
    </location>
</feature>
<evidence type="ECO:0000313" key="3">
    <source>
        <dbReference type="EMBL" id="MEQ2207454.1"/>
    </source>
</evidence>
<keyword evidence="1" id="KW-1133">Transmembrane helix</keyword>
<dbReference type="PANTHER" id="PTHR14568:SF9">
    <property type="entry name" value="TRANSMEMBRANE 6 SUPERFAMILY MEMBER 2"/>
    <property type="match status" value="1"/>
</dbReference>
<feature type="transmembrane region" description="Helical" evidence="1">
    <location>
        <begin position="165"/>
        <end position="183"/>
    </location>
</feature>
<evidence type="ECO:0000259" key="2">
    <source>
        <dbReference type="Pfam" id="PF26083"/>
    </source>
</evidence>
<keyword evidence="4" id="KW-1185">Reference proteome</keyword>
<comment type="caution">
    <text evidence="3">The sequence shown here is derived from an EMBL/GenBank/DDBJ whole genome shotgun (WGS) entry which is preliminary data.</text>
</comment>
<evidence type="ECO:0000313" key="4">
    <source>
        <dbReference type="Proteomes" id="UP001434883"/>
    </source>
</evidence>